<evidence type="ECO:0000313" key="2">
    <source>
        <dbReference type="EMBL" id="PWK14594.1"/>
    </source>
</evidence>
<dbReference type="EMBL" id="QGGM01000002">
    <property type="protein sequence ID" value="PWK14594.1"/>
    <property type="molecule type" value="Genomic_DNA"/>
</dbReference>
<keyword evidence="1" id="KW-0812">Transmembrane</keyword>
<dbReference type="GeneID" id="60254248"/>
<keyword evidence="1" id="KW-1133">Transmembrane helix</keyword>
<keyword evidence="3" id="KW-1185">Reference proteome</keyword>
<gene>
    <name evidence="2" type="ORF">C8D84_10269</name>
</gene>
<name>A0A2V2AA93_PSYIM</name>
<evidence type="ECO:0000256" key="1">
    <source>
        <dbReference type="SAM" id="Phobius"/>
    </source>
</evidence>
<proteinExistence type="predicted"/>
<evidence type="ECO:0000313" key="3">
    <source>
        <dbReference type="Proteomes" id="UP000245655"/>
    </source>
</evidence>
<sequence length="171" mass="18799">MTISDNKNDINKSVGLSSNSNNEPLLATNTAKLAKDSLLSHVKWFAIVGVLLLMAIFVSARFFSTIPQTSMVSVHLPVTVATHQINEAAADSSPLAEVKKNHNQANVEAKHAQVETAISYGDFRQEAQNILYREPEASVSRVNLNAASIEPAISHENFRVEAKNILYREEK</sequence>
<accession>A0A2V2AA93</accession>
<organism evidence="2 3">
    <name type="scientific">Psychrobacter immobilis</name>
    <dbReference type="NCBI Taxonomy" id="498"/>
    <lineage>
        <taxon>Bacteria</taxon>
        <taxon>Pseudomonadati</taxon>
        <taxon>Pseudomonadota</taxon>
        <taxon>Gammaproteobacteria</taxon>
        <taxon>Moraxellales</taxon>
        <taxon>Moraxellaceae</taxon>
        <taxon>Psychrobacter</taxon>
    </lineage>
</organism>
<dbReference type="Proteomes" id="UP000245655">
    <property type="component" value="Unassembled WGS sequence"/>
</dbReference>
<protein>
    <submittedName>
        <fullName evidence="2">Uncharacterized protein</fullName>
    </submittedName>
</protein>
<dbReference type="AlphaFoldDB" id="A0A2V2AA93"/>
<reference evidence="2 3" key="1">
    <citation type="submission" date="2018-05" db="EMBL/GenBank/DDBJ databases">
        <title>Genomic Encyclopedia of Type Strains, Phase IV (KMG-IV): sequencing the most valuable type-strain genomes for metagenomic binning, comparative biology and taxonomic classification.</title>
        <authorList>
            <person name="Goeker M."/>
        </authorList>
    </citation>
    <scope>NUCLEOTIDE SEQUENCE [LARGE SCALE GENOMIC DNA]</scope>
    <source>
        <strain evidence="2 3">DSM 7229</strain>
    </source>
</reference>
<comment type="caution">
    <text evidence="2">The sequence shown here is derived from an EMBL/GenBank/DDBJ whole genome shotgun (WGS) entry which is preliminary data.</text>
</comment>
<dbReference type="RefSeq" id="WP_109589769.1">
    <property type="nucleotide sequence ID" value="NZ_CAJGZY010000002.1"/>
</dbReference>
<keyword evidence="1" id="KW-0472">Membrane</keyword>
<feature type="transmembrane region" description="Helical" evidence="1">
    <location>
        <begin position="44"/>
        <end position="63"/>
    </location>
</feature>